<reference evidence="1" key="2">
    <citation type="journal article" date="2005" name="J. Clin. Microbiol.">
        <title>Dissemination of methicillin-resistant staphylococci among healthy Japanese children.</title>
        <authorList>
            <person name="Hisata K."/>
            <person name="Kuwahara-Arai K."/>
            <person name="Yamanoto M."/>
            <person name="Ito T."/>
            <person name="Nakatomi Y."/>
            <person name="Cui L."/>
            <person name="Baba T."/>
            <person name="Terasawa M."/>
            <person name="Sotozono C."/>
            <person name="Kinoshita S."/>
            <person name="Ymashiro Y."/>
            <person name="Hiramatsu K."/>
        </authorList>
    </citation>
    <scope>NUCLEOTIDE SEQUENCE</scope>
    <source>
        <strain evidence="1">JCSC 3063</strain>
    </source>
</reference>
<protein>
    <submittedName>
        <fullName evidence="1">Uncharacterized protein</fullName>
    </submittedName>
</protein>
<organism evidence="1">
    <name type="scientific">Staphylococcus aureus</name>
    <dbReference type="NCBI Taxonomy" id="1280"/>
    <lineage>
        <taxon>Bacteria</taxon>
        <taxon>Bacillati</taxon>
        <taxon>Bacillota</taxon>
        <taxon>Bacilli</taxon>
        <taxon>Bacillales</taxon>
        <taxon>Staphylococcaceae</taxon>
        <taxon>Staphylococcus</taxon>
    </lineage>
</organism>
<proteinExistence type="predicted"/>
<sequence length="80" mass="9433">MQVLIKSIMLVITPVKSICIPSFYLRYIKYNIKQIKNVKNSLIGYLDCINVKNLKNIQRVKSRLLCKMLYNVFTISTYQN</sequence>
<dbReference type="EMBL" id="AB127982">
    <property type="protein sequence ID" value="BAE06300.1"/>
    <property type="molecule type" value="Genomic_DNA"/>
</dbReference>
<reference evidence="1" key="1">
    <citation type="submission" date="2003-12" db="EMBL/GenBank/DDBJ databases">
        <authorList>
            <person name="Xue M.X."/>
            <person name="Ito T."/>
            <person name="Hiramatsu K."/>
        </authorList>
    </citation>
    <scope>NUCLEOTIDE SEQUENCE</scope>
    <source>
        <strain evidence="1">JCSC 3063</strain>
    </source>
</reference>
<accession>Q4JF91</accession>
<dbReference type="AlphaFoldDB" id="Q4JF91"/>
<name>Q4JF91_STAAU</name>
<evidence type="ECO:0000313" key="1">
    <source>
        <dbReference type="EMBL" id="BAE06300.1"/>
    </source>
</evidence>